<comment type="caution">
    <text evidence="1">The sequence shown here is derived from an EMBL/GenBank/DDBJ whole genome shotgun (WGS) entry which is preliminary data.</text>
</comment>
<sequence>MASNRQISKLLEEMNLESREMIKSGYELMANQYKHEVQSILDSYPIELWKIMNHQNRCTDNLPEVLKNLKITDSMEVTVNFDHNDDENALQEWIRVKIPYSSIPQLFENASKFVPKVDYGKSLSDNNKENVSNENSTLITQPQVLTVKNKPPRRVKNGEPWLCLSMNGSPIILPKKK</sequence>
<evidence type="ECO:0000313" key="1">
    <source>
        <dbReference type="EMBL" id="KAJ6223178.1"/>
    </source>
</evidence>
<organism evidence="1 2">
    <name type="scientific">Blomia tropicalis</name>
    <name type="common">Mite</name>
    <dbReference type="NCBI Taxonomy" id="40697"/>
    <lineage>
        <taxon>Eukaryota</taxon>
        <taxon>Metazoa</taxon>
        <taxon>Ecdysozoa</taxon>
        <taxon>Arthropoda</taxon>
        <taxon>Chelicerata</taxon>
        <taxon>Arachnida</taxon>
        <taxon>Acari</taxon>
        <taxon>Acariformes</taxon>
        <taxon>Sarcoptiformes</taxon>
        <taxon>Astigmata</taxon>
        <taxon>Glycyphagoidea</taxon>
        <taxon>Echimyopodidae</taxon>
        <taxon>Blomia</taxon>
    </lineage>
</organism>
<name>A0A9Q0RP84_BLOTA</name>
<dbReference type="AlphaFoldDB" id="A0A9Q0RP84"/>
<dbReference type="EMBL" id="JAPWDV010000001">
    <property type="protein sequence ID" value="KAJ6223178.1"/>
    <property type="molecule type" value="Genomic_DNA"/>
</dbReference>
<keyword evidence="2" id="KW-1185">Reference proteome</keyword>
<proteinExistence type="predicted"/>
<accession>A0A9Q0RP84</accession>
<evidence type="ECO:0000313" key="2">
    <source>
        <dbReference type="Proteomes" id="UP001142055"/>
    </source>
</evidence>
<protein>
    <submittedName>
        <fullName evidence="1">Uncharacterized protein</fullName>
    </submittedName>
</protein>
<reference evidence="1" key="1">
    <citation type="submission" date="2022-12" db="EMBL/GenBank/DDBJ databases">
        <title>Genome assemblies of Blomia tropicalis.</title>
        <authorList>
            <person name="Cui Y."/>
        </authorList>
    </citation>
    <scope>NUCLEOTIDE SEQUENCE</scope>
    <source>
        <tissue evidence="1">Adult mites</tissue>
    </source>
</reference>
<gene>
    <name evidence="1" type="ORF">RDWZM_001723</name>
</gene>
<dbReference type="Proteomes" id="UP001142055">
    <property type="component" value="Chromosome 1"/>
</dbReference>